<dbReference type="InterPro" id="IPR004182">
    <property type="entry name" value="GRAM"/>
</dbReference>
<dbReference type="PROSITE" id="PS51778">
    <property type="entry name" value="VAST"/>
    <property type="match status" value="1"/>
</dbReference>
<proteinExistence type="predicted"/>
<dbReference type="PANTHER" id="PTHR23319">
    <property type="entry name" value="GRAM DOMAIN CONTAINING 1B, ISOFORM E"/>
    <property type="match status" value="1"/>
</dbReference>
<reference evidence="8 9" key="1">
    <citation type="journal article" date="2015" name="Sci. Rep.">
        <title>Genome of the facultative scuticociliatosis pathogen Pseudocohnilembus persalinus provides insight into its virulence through horizontal gene transfer.</title>
        <authorList>
            <person name="Xiong J."/>
            <person name="Wang G."/>
            <person name="Cheng J."/>
            <person name="Tian M."/>
            <person name="Pan X."/>
            <person name="Warren A."/>
            <person name="Jiang C."/>
            <person name="Yuan D."/>
            <person name="Miao W."/>
        </authorList>
    </citation>
    <scope>NUCLEOTIDE SEQUENCE [LARGE SCALE GENOMIC DNA]</scope>
    <source>
        <strain evidence="8">36N120E</strain>
    </source>
</reference>
<feature type="region of interest" description="Disordered" evidence="5">
    <location>
        <begin position="768"/>
        <end position="792"/>
    </location>
</feature>
<dbReference type="EMBL" id="LDAU01000105">
    <property type="protein sequence ID" value="KRX05731.1"/>
    <property type="molecule type" value="Genomic_DNA"/>
</dbReference>
<sequence>MEKKTSQAIQSIQYYNQIEKQYRNIDQKYISLALTVEGCINYYLQAVSSQNSNNYSLEEINKRYSRAMNFHTQMKEKEQELIYNIELLNGVRKAVKGFKENMQNLGQKVVQKYQDYSKETERHINNFNNNLQQEIKNYNQIFQKNSKFLDKGYANFKRYQKQDQINSIQINQDIMEFINEYESIIADETMIEEKNFQKELENAKLFLDKRITWEEREILKGMFVCSLYNKILLQGRIYITTKRLIFHSYFNPNNFFFKETLLVIPKQHIQNLEKRMDAMKLDNAISIQTVNGNLFFTTFIQRDRAYEMIQQLLIGMRGSKINRDSVNNDNNILNQSVLNEVKKLEQIQGFIINSKQLHLIEERRQSILEKINPKAEEFENKFEEIIKVYFISGRELIIDSIIQPDANLVPYRIVKRKIFQEQNIGEVQLQNQITVQILDSGFQNLEKTKTDVFKQYLSFYEKEMKILNDYFQEQVKEKPFIQQQQMSEISTQINGVKQTINDIQCQQIDFSNRRKQIFEVIEDPNIYKNTMIETVFENISLQHFFMCFLNDDKYNSVDTGKIFQDFWSWNLIENNQDNFDLKSVEKWSPIIPKFYQGIPNYLDEEQKSKLEAEYLQELQNYPFSSKKQFFYKLCLSDLKHIPFAPKSCNLNEKWTVFWVSNKELIFQIDTISSGAPVSEWHLTEEANNVRFKMTYQIIWKQSTIFKSIVENTTKKKMTNNVHNIFVPKLKELLTRQEFINQKLKINNNPQVSFNQNSNLNEEQQLNNQQDNNNINDNNNDPNDSDTSYSVQSQSVIQHFQNHKQKMVDQIYNTYDNDQNYEKDYQNETIFENCTVKQVFQSIFGDYQVKSQKTQKSYNGFLDLVYSENIEGKPYGVSNLKITKWDPEPPKYFKNLKSLKSEFNEFRENSGKQEIKCQKKIDYSINFKDMSIPFNFSSCRGEEKWTVYFISYNYILINIDTQPYGIPKSDSYFTRMKYIIEQQSQNVRLQAQVKNIWVKSSVMKSMVNKVVYGDLKKGQNERIFPMAKIYLQQFLNNQKQLKLEVQRNKKNANGEQFVLNKVDINFDDRVKRVKSQMKDEKLFDTILAEKTFENCNLQNIIFLLFNDKEYISKSNNKKYQNYYHYLIEDEQVNNENFTIEQKLNPEVPKYFAKFQDKLSQQDQEKQTLLQDLYNSHESSSFTYKFTMQLAEFKHIPLAPKECFITEIITIYWVSNNEVIIEKTNTVKGTPGEGSNKIHIRYNYLQQGDNIHLKISYYHEWLKFHFLKGTIKDQSLSGAKKYQTEIYLKKIEQDIQNIQVLAQRMQKNDIKINQIQDGNETNDIIDFKERKQNITSQLLHANDKFKTLLFDEIFEGISFQEMVYLIFSDEKYTNKKTGKSFVNFNHYLIEEYDENIQNFQENVTYQLENCEYFKNNKIKDKNQIKQFYKQLQNYPLCSKRSVEYDLILAEFKNVPFAPKKCRVSEQQNLYLLSDSEVIFDNLCTQKGVPGEGSNEQNIRMEINKMGDQKVQVKMSFYHHWLKSPFIKGMLEKETLKAVQKSANEKILKKIKEGVNNYLEDSQNSQEQNTQNGQYLQQSQQINEIQQKDQQTQKIVQRQKQVEQQIGDMNEYEKSGEFFYPNCNVFDYFQLALYGQEFTDPATNIKYFNFNNFVNETQQQGNFDEKISHPFSPDPPQYFKNMQQPEKVVEGPLLSIYERSFKKKMPYKIPFMSDIQSIVDRSCIYYISKDKIIISARRDIKERDEFYVNVVQYLTNENNGLQHQIYFKINWLKSTMLKSLITTKAREGIQGSFNNVFVPLVKQHLPIYHQKHQKLRQLVQQENQNEIIATNVAFQNEVNSVSKQAPQKQPELQTTYNQGNGQLLEKQQKNYQQQITVQEKKEGPLQKTIKITFITFIIWVILYIILYYVGLYL</sequence>
<dbReference type="Pfam" id="PF02893">
    <property type="entry name" value="GRAM"/>
    <property type="match status" value="1"/>
</dbReference>
<accession>A0A0V0QTK8</accession>
<comment type="caution">
    <text evidence="8">The sequence shown here is derived from an EMBL/GenBank/DDBJ whole genome shotgun (WGS) entry which is preliminary data.</text>
</comment>
<evidence type="ECO:0000256" key="2">
    <source>
        <dbReference type="ARBA" id="ARBA00022692"/>
    </source>
</evidence>
<dbReference type="GO" id="GO:0032934">
    <property type="term" value="F:sterol binding"/>
    <property type="evidence" value="ECO:0007669"/>
    <property type="project" value="TreeGrafter"/>
</dbReference>
<dbReference type="Gene3D" id="2.30.29.30">
    <property type="entry name" value="Pleckstrin-homology domain (PH domain)/Phosphotyrosine-binding domain (PTB)"/>
    <property type="match status" value="1"/>
</dbReference>
<feature type="domain" description="VASt" evidence="7">
    <location>
        <begin position="819"/>
        <end position="1037"/>
    </location>
</feature>
<dbReference type="GO" id="GO:0005886">
    <property type="term" value="C:plasma membrane"/>
    <property type="evidence" value="ECO:0007669"/>
    <property type="project" value="TreeGrafter"/>
</dbReference>
<keyword evidence="4 6" id="KW-0472">Membrane</keyword>
<evidence type="ECO:0000256" key="6">
    <source>
        <dbReference type="SAM" id="Phobius"/>
    </source>
</evidence>
<keyword evidence="2 6" id="KW-0812">Transmembrane</keyword>
<comment type="subcellular location">
    <subcellularLocation>
        <location evidence="1">Membrane</location>
        <topology evidence="1">Single-pass membrane protein</topology>
    </subcellularLocation>
</comment>
<dbReference type="PANTHER" id="PTHR23319:SF4">
    <property type="entry name" value="GRAM DOMAIN CONTAINING 1B, ISOFORM E"/>
    <property type="match status" value="1"/>
</dbReference>
<feature type="compositionally biased region" description="Low complexity" evidence="5">
    <location>
        <begin position="768"/>
        <end position="785"/>
    </location>
</feature>
<evidence type="ECO:0000256" key="3">
    <source>
        <dbReference type="ARBA" id="ARBA00022989"/>
    </source>
</evidence>
<dbReference type="GO" id="GO:0120015">
    <property type="term" value="F:sterol transfer activity"/>
    <property type="evidence" value="ECO:0007669"/>
    <property type="project" value="TreeGrafter"/>
</dbReference>
<dbReference type="InParanoid" id="A0A0V0QTK8"/>
<organism evidence="8 9">
    <name type="scientific">Pseudocohnilembus persalinus</name>
    <name type="common">Ciliate</name>
    <dbReference type="NCBI Taxonomy" id="266149"/>
    <lineage>
        <taxon>Eukaryota</taxon>
        <taxon>Sar</taxon>
        <taxon>Alveolata</taxon>
        <taxon>Ciliophora</taxon>
        <taxon>Intramacronucleata</taxon>
        <taxon>Oligohymenophorea</taxon>
        <taxon>Scuticociliatia</taxon>
        <taxon>Philasterida</taxon>
        <taxon>Pseudocohnilembidae</taxon>
        <taxon>Pseudocohnilembus</taxon>
    </lineage>
</organism>
<evidence type="ECO:0000259" key="7">
    <source>
        <dbReference type="PROSITE" id="PS51778"/>
    </source>
</evidence>
<gene>
    <name evidence="8" type="ORF">PPERSA_09871</name>
</gene>
<evidence type="ECO:0000313" key="9">
    <source>
        <dbReference type="Proteomes" id="UP000054937"/>
    </source>
</evidence>
<dbReference type="GO" id="GO:0140268">
    <property type="term" value="C:endoplasmic reticulum-plasma membrane contact site"/>
    <property type="evidence" value="ECO:0007669"/>
    <property type="project" value="TreeGrafter"/>
</dbReference>
<protein>
    <recommendedName>
        <fullName evidence="7">VASt domain-containing protein</fullName>
    </recommendedName>
</protein>
<dbReference type="InterPro" id="IPR011993">
    <property type="entry name" value="PH-like_dom_sf"/>
</dbReference>
<dbReference type="OrthoDB" id="2162691at2759"/>
<feature type="transmembrane region" description="Helical" evidence="6">
    <location>
        <begin position="1888"/>
        <end position="1908"/>
    </location>
</feature>
<keyword evidence="3 6" id="KW-1133">Transmembrane helix</keyword>
<evidence type="ECO:0000256" key="5">
    <source>
        <dbReference type="SAM" id="MobiDB-lite"/>
    </source>
</evidence>
<keyword evidence="9" id="KW-1185">Reference proteome</keyword>
<dbReference type="GO" id="GO:0032366">
    <property type="term" value="P:intracellular sterol transport"/>
    <property type="evidence" value="ECO:0007669"/>
    <property type="project" value="TreeGrafter"/>
</dbReference>
<dbReference type="InterPro" id="IPR031968">
    <property type="entry name" value="VASt"/>
</dbReference>
<evidence type="ECO:0000313" key="8">
    <source>
        <dbReference type="EMBL" id="KRX05731.1"/>
    </source>
</evidence>
<evidence type="ECO:0000256" key="4">
    <source>
        <dbReference type="ARBA" id="ARBA00023136"/>
    </source>
</evidence>
<name>A0A0V0QTK8_PSEPJ</name>
<dbReference type="InterPro" id="IPR051482">
    <property type="entry name" value="Cholesterol_transport"/>
</dbReference>
<dbReference type="GO" id="GO:0005789">
    <property type="term" value="C:endoplasmic reticulum membrane"/>
    <property type="evidence" value="ECO:0007669"/>
    <property type="project" value="TreeGrafter"/>
</dbReference>
<dbReference type="Proteomes" id="UP000054937">
    <property type="component" value="Unassembled WGS sequence"/>
</dbReference>
<evidence type="ECO:0000256" key="1">
    <source>
        <dbReference type="ARBA" id="ARBA00004167"/>
    </source>
</evidence>